<accession>A0A0D0AA33</accession>
<dbReference type="InParanoid" id="A0A0D0AA33"/>
<sequence length="203" mass="22786">MDGIGSIQMALISHRSSIDRSESVATVSPGITPAVPMLRSQIICLRVIALLLQNSFPSPSSFPFCFRASHSYISACYLNPTLTRTTLQVARWLPSGRSPPKHDSSVNRSTSQIYHHCIHNSDCVLFYGYWPRRQLHVFQILVHAMVDNQGTCGCFRCQTDERDAIRVDFSFQEQAVTLLWKCNPTSLFFPSPQSQRYVGDAGS</sequence>
<dbReference type="Proteomes" id="UP000054485">
    <property type="component" value="Unassembled WGS sequence"/>
</dbReference>
<evidence type="ECO:0000313" key="1">
    <source>
        <dbReference type="EMBL" id="KIK47075.1"/>
    </source>
</evidence>
<name>A0A0D0AA33_9AGAM</name>
<reference evidence="1 2" key="1">
    <citation type="submission" date="2014-04" db="EMBL/GenBank/DDBJ databases">
        <authorList>
            <consortium name="DOE Joint Genome Institute"/>
            <person name="Kuo A."/>
            <person name="Ruytinx J."/>
            <person name="Rineau F."/>
            <person name="Colpaert J."/>
            <person name="Kohler A."/>
            <person name="Nagy L.G."/>
            <person name="Floudas D."/>
            <person name="Copeland A."/>
            <person name="Barry K.W."/>
            <person name="Cichocki N."/>
            <person name="Veneault-Fourrey C."/>
            <person name="LaButti K."/>
            <person name="Lindquist E.A."/>
            <person name="Lipzen A."/>
            <person name="Lundell T."/>
            <person name="Morin E."/>
            <person name="Murat C."/>
            <person name="Sun H."/>
            <person name="Tunlid A."/>
            <person name="Henrissat B."/>
            <person name="Grigoriev I.V."/>
            <person name="Hibbett D.S."/>
            <person name="Martin F."/>
            <person name="Nordberg H.P."/>
            <person name="Cantor M.N."/>
            <person name="Hua S.X."/>
        </authorList>
    </citation>
    <scope>NUCLEOTIDE SEQUENCE [LARGE SCALE GENOMIC DNA]</scope>
    <source>
        <strain evidence="1 2">UH-Slu-Lm8-n1</strain>
    </source>
</reference>
<dbReference type="HOGENOM" id="CLU_1349686_0_0_1"/>
<dbReference type="EMBL" id="KN835151">
    <property type="protein sequence ID" value="KIK47075.1"/>
    <property type="molecule type" value="Genomic_DNA"/>
</dbReference>
<reference evidence="2" key="2">
    <citation type="submission" date="2015-01" db="EMBL/GenBank/DDBJ databases">
        <title>Evolutionary Origins and Diversification of the Mycorrhizal Mutualists.</title>
        <authorList>
            <consortium name="DOE Joint Genome Institute"/>
            <consortium name="Mycorrhizal Genomics Consortium"/>
            <person name="Kohler A."/>
            <person name="Kuo A."/>
            <person name="Nagy L.G."/>
            <person name="Floudas D."/>
            <person name="Copeland A."/>
            <person name="Barry K.W."/>
            <person name="Cichocki N."/>
            <person name="Veneault-Fourrey C."/>
            <person name="LaButti K."/>
            <person name="Lindquist E.A."/>
            <person name="Lipzen A."/>
            <person name="Lundell T."/>
            <person name="Morin E."/>
            <person name="Murat C."/>
            <person name="Riley R."/>
            <person name="Ohm R."/>
            <person name="Sun H."/>
            <person name="Tunlid A."/>
            <person name="Henrissat B."/>
            <person name="Grigoriev I.V."/>
            <person name="Hibbett D.S."/>
            <person name="Martin F."/>
        </authorList>
    </citation>
    <scope>NUCLEOTIDE SEQUENCE [LARGE SCALE GENOMIC DNA]</scope>
    <source>
        <strain evidence="2">UH-Slu-Lm8-n1</strain>
    </source>
</reference>
<keyword evidence="2" id="KW-1185">Reference proteome</keyword>
<evidence type="ECO:0000313" key="2">
    <source>
        <dbReference type="Proteomes" id="UP000054485"/>
    </source>
</evidence>
<protein>
    <submittedName>
        <fullName evidence="1">Unplaced genomic scaffold CY34scaffold_20, whole genome shotgun sequence</fullName>
    </submittedName>
</protein>
<proteinExistence type="predicted"/>
<gene>
    <name evidence="1" type="ORF">CY34DRAFT_318826</name>
</gene>
<dbReference type="AlphaFoldDB" id="A0A0D0AA33"/>
<organism evidence="1 2">
    <name type="scientific">Suillus luteus UH-Slu-Lm8-n1</name>
    <dbReference type="NCBI Taxonomy" id="930992"/>
    <lineage>
        <taxon>Eukaryota</taxon>
        <taxon>Fungi</taxon>
        <taxon>Dikarya</taxon>
        <taxon>Basidiomycota</taxon>
        <taxon>Agaricomycotina</taxon>
        <taxon>Agaricomycetes</taxon>
        <taxon>Agaricomycetidae</taxon>
        <taxon>Boletales</taxon>
        <taxon>Suillineae</taxon>
        <taxon>Suillaceae</taxon>
        <taxon>Suillus</taxon>
    </lineage>
</organism>